<feature type="non-terminal residue" evidence="2">
    <location>
        <position position="1"/>
    </location>
</feature>
<feature type="domain" description="BTB" evidence="1">
    <location>
        <begin position="94"/>
        <end position="161"/>
    </location>
</feature>
<dbReference type="InterPro" id="IPR011333">
    <property type="entry name" value="SKP1/BTB/POZ_sf"/>
</dbReference>
<keyword evidence="3" id="KW-1185">Reference proteome</keyword>
<dbReference type="SMART" id="SM00225">
    <property type="entry name" value="BTB"/>
    <property type="match status" value="1"/>
</dbReference>
<gene>
    <name evidence="2" type="ORF">Ocin01_19814</name>
</gene>
<evidence type="ECO:0000313" key="3">
    <source>
        <dbReference type="Proteomes" id="UP000094527"/>
    </source>
</evidence>
<dbReference type="PANTHER" id="PTHR24413">
    <property type="entry name" value="SPECKLE-TYPE POZ PROTEIN"/>
    <property type="match status" value="1"/>
</dbReference>
<dbReference type="Gene3D" id="3.30.710.10">
    <property type="entry name" value="Potassium Channel Kv1.1, Chain A"/>
    <property type="match status" value="1"/>
</dbReference>
<evidence type="ECO:0000313" key="2">
    <source>
        <dbReference type="EMBL" id="ODM86868.1"/>
    </source>
</evidence>
<dbReference type="FunFam" id="3.30.710.10:FF:000159">
    <property type="entry name" value="Speckle-type POZ protein B"/>
    <property type="match status" value="1"/>
</dbReference>
<evidence type="ECO:0000259" key="1">
    <source>
        <dbReference type="PROSITE" id="PS50097"/>
    </source>
</evidence>
<dbReference type="SUPFAM" id="SSF54695">
    <property type="entry name" value="POZ domain"/>
    <property type="match status" value="1"/>
</dbReference>
<dbReference type="STRING" id="48709.A0A1D2M1M4"/>
<accession>A0A1D2M1M4</accession>
<dbReference type="AlphaFoldDB" id="A0A1D2M1M4"/>
<proteinExistence type="predicted"/>
<dbReference type="Proteomes" id="UP000094527">
    <property type="component" value="Unassembled WGS sequence"/>
</dbReference>
<organism evidence="2 3">
    <name type="scientific">Orchesella cincta</name>
    <name type="common">Springtail</name>
    <name type="synonym">Podura cincta</name>
    <dbReference type="NCBI Taxonomy" id="48709"/>
    <lineage>
        <taxon>Eukaryota</taxon>
        <taxon>Metazoa</taxon>
        <taxon>Ecdysozoa</taxon>
        <taxon>Arthropoda</taxon>
        <taxon>Hexapoda</taxon>
        <taxon>Collembola</taxon>
        <taxon>Entomobryomorpha</taxon>
        <taxon>Entomobryoidea</taxon>
        <taxon>Orchesellidae</taxon>
        <taxon>Orchesellinae</taxon>
        <taxon>Orchesella</taxon>
    </lineage>
</organism>
<dbReference type="InterPro" id="IPR000210">
    <property type="entry name" value="BTB/POZ_dom"/>
</dbReference>
<comment type="caution">
    <text evidence="2">The sequence shown here is derived from an EMBL/GenBank/DDBJ whole genome shotgun (WGS) entry which is preliminary data.</text>
</comment>
<dbReference type="PROSITE" id="PS50097">
    <property type="entry name" value="BTB"/>
    <property type="match status" value="1"/>
</dbReference>
<dbReference type="EMBL" id="LJIJ01006935">
    <property type="protein sequence ID" value="ODM86868.1"/>
    <property type="molecule type" value="Genomic_DNA"/>
</dbReference>
<name>A0A1D2M1M4_ORCCI</name>
<dbReference type="SUPFAM" id="SSF49599">
    <property type="entry name" value="TRAF domain-like"/>
    <property type="match status" value="1"/>
</dbReference>
<dbReference type="OrthoDB" id="10249567at2759"/>
<dbReference type="Pfam" id="PF00651">
    <property type="entry name" value="BTB"/>
    <property type="match status" value="1"/>
</dbReference>
<sequence length="199" mass="22219">GGPGSGIAVFPKSGSRLGWNRFCKTTDLLNPEWKLVVDGAVKILCEIWVYGDLKQTLRKGRGAYLSSSHSERVKVSKDEIANDLGKLFRESIGTDVAIVCSQTNFKVHKSILSARSPVFAAMFNSDMVESRSNFVQIEDFEDDVVKGMLEHLYTGKTDSMDELAPELLRIAEKYDLGGLKADCVYKLGNKLNWKMLENY</sequence>
<dbReference type="OMA" id="RPICEDK"/>
<reference evidence="2 3" key="1">
    <citation type="journal article" date="2016" name="Genome Biol. Evol.">
        <title>Gene Family Evolution Reflects Adaptation to Soil Environmental Stressors in the Genome of the Collembolan Orchesella cincta.</title>
        <authorList>
            <person name="Faddeeva-Vakhrusheva A."/>
            <person name="Derks M.F."/>
            <person name="Anvar S.Y."/>
            <person name="Agamennone V."/>
            <person name="Suring W."/>
            <person name="Smit S."/>
            <person name="van Straalen N.M."/>
            <person name="Roelofs D."/>
        </authorList>
    </citation>
    <scope>NUCLEOTIDE SEQUENCE [LARGE SCALE GENOMIC DNA]</scope>
    <source>
        <tissue evidence="2">Mixed pool</tissue>
    </source>
</reference>
<protein>
    <submittedName>
        <fullName evidence="2">Speckle-type POZ protein</fullName>
    </submittedName>
</protein>